<dbReference type="GO" id="GO:0016747">
    <property type="term" value="F:acyltransferase activity, transferring groups other than amino-acyl groups"/>
    <property type="evidence" value="ECO:0007669"/>
    <property type="project" value="InterPro"/>
</dbReference>
<dbReference type="AlphaFoldDB" id="A0A2U2J0Q8"/>
<reference evidence="2 3" key="1">
    <citation type="submission" date="2018-05" db="EMBL/GenBank/DDBJ databases">
        <title>Genome of Sphingosinicella humi QZX222.</title>
        <authorList>
            <person name="Qiao Z."/>
            <person name="Wang G."/>
        </authorList>
    </citation>
    <scope>NUCLEOTIDE SEQUENCE [LARGE SCALE GENOMIC DNA]</scope>
    <source>
        <strain evidence="2 3">QZX222</strain>
    </source>
</reference>
<keyword evidence="2" id="KW-0808">Transferase</keyword>
<evidence type="ECO:0000259" key="1">
    <source>
        <dbReference type="PROSITE" id="PS51186"/>
    </source>
</evidence>
<proteinExistence type="predicted"/>
<dbReference type="OrthoDB" id="9804153at2"/>
<dbReference type="Pfam" id="PF13302">
    <property type="entry name" value="Acetyltransf_3"/>
    <property type="match status" value="1"/>
</dbReference>
<sequence length="188" mass="20646">MFARTERLLLRPGWAEDAAALARAIGEEAIVRNLASAPWPYDLTHARAFLETERQPDEASFLIFRRTNGAPRLIGAAGLGRSPEDGVELGYWISRPHWGLGYATEAARAIIDIARHGLRLKKLSAGHFLDNPASGRVLEKLGFRPTGVIASRYSCGRDADAPCKLFELDLCAERTNDLAFNPCLEMAA</sequence>
<gene>
    <name evidence="2" type="ORF">DF286_02830</name>
</gene>
<dbReference type="RefSeq" id="WP_109270064.1">
    <property type="nucleotide sequence ID" value="NZ_QFFF01000001.1"/>
</dbReference>
<protein>
    <submittedName>
        <fullName evidence="2">GNAT family N-acetyltransferase</fullName>
    </submittedName>
</protein>
<evidence type="ECO:0000313" key="3">
    <source>
        <dbReference type="Proteomes" id="UP000245916"/>
    </source>
</evidence>
<dbReference type="EMBL" id="QFFF01000001">
    <property type="protein sequence ID" value="PWG01924.1"/>
    <property type="molecule type" value="Genomic_DNA"/>
</dbReference>
<dbReference type="InterPro" id="IPR051531">
    <property type="entry name" value="N-acetyltransferase"/>
</dbReference>
<dbReference type="PROSITE" id="PS51186">
    <property type="entry name" value="GNAT"/>
    <property type="match status" value="1"/>
</dbReference>
<keyword evidence="3" id="KW-1185">Reference proteome</keyword>
<dbReference type="Proteomes" id="UP000245916">
    <property type="component" value="Unassembled WGS sequence"/>
</dbReference>
<dbReference type="InterPro" id="IPR016181">
    <property type="entry name" value="Acyl_CoA_acyltransferase"/>
</dbReference>
<dbReference type="InterPro" id="IPR000182">
    <property type="entry name" value="GNAT_dom"/>
</dbReference>
<dbReference type="Gene3D" id="3.40.630.30">
    <property type="match status" value="1"/>
</dbReference>
<feature type="domain" description="N-acetyltransferase" evidence="1">
    <location>
        <begin position="8"/>
        <end position="160"/>
    </location>
</feature>
<dbReference type="PANTHER" id="PTHR43792">
    <property type="entry name" value="GNAT FAMILY, PUTATIVE (AFU_ORTHOLOGUE AFUA_3G00765)-RELATED-RELATED"/>
    <property type="match status" value="1"/>
</dbReference>
<accession>A0A2U2J0Q8</accession>
<dbReference type="SUPFAM" id="SSF55729">
    <property type="entry name" value="Acyl-CoA N-acyltransferases (Nat)"/>
    <property type="match status" value="1"/>
</dbReference>
<organism evidence="2 3">
    <name type="scientific">Allosphingosinicella humi</name>
    <dbReference type="NCBI Taxonomy" id="2068657"/>
    <lineage>
        <taxon>Bacteria</taxon>
        <taxon>Pseudomonadati</taxon>
        <taxon>Pseudomonadota</taxon>
        <taxon>Alphaproteobacteria</taxon>
        <taxon>Sphingomonadales</taxon>
        <taxon>Sphingomonadaceae</taxon>
        <taxon>Allosphingosinicella</taxon>
    </lineage>
</organism>
<comment type="caution">
    <text evidence="2">The sequence shown here is derived from an EMBL/GenBank/DDBJ whole genome shotgun (WGS) entry which is preliminary data.</text>
</comment>
<evidence type="ECO:0000313" key="2">
    <source>
        <dbReference type="EMBL" id="PWG01924.1"/>
    </source>
</evidence>
<name>A0A2U2J0Q8_9SPHN</name>